<feature type="binding site" evidence="13">
    <location>
        <position position="319"/>
    </location>
    <ligand>
        <name>S-adenosyl-L-methionine</name>
        <dbReference type="ChEBI" id="CHEBI:59789"/>
    </ligand>
</feature>
<dbReference type="NCBIfam" id="NF011494">
    <property type="entry name" value="PRK14902.1"/>
    <property type="match status" value="1"/>
</dbReference>
<evidence type="ECO:0000313" key="15">
    <source>
        <dbReference type="EMBL" id="ERT08697.1"/>
    </source>
</evidence>
<dbReference type="GO" id="GO:0005737">
    <property type="term" value="C:cytoplasm"/>
    <property type="evidence" value="ECO:0007669"/>
    <property type="project" value="UniProtKB-SubCell"/>
</dbReference>
<organism evidence="15 16">
    <name type="scientific">Lyngbya aestuarii BL J</name>
    <dbReference type="NCBI Taxonomy" id="1348334"/>
    <lineage>
        <taxon>Bacteria</taxon>
        <taxon>Bacillati</taxon>
        <taxon>Cyanobacteriota</taxon>
        <taxon>Cyanophyceae</taxon>
        <taxon>Oscillatoriophycideae</taxon>
        <taxon>Oscillatoriales</taxon>
        <taxon>Microcoleaceae</taxon>
        <taxon>Lyngbya</taxon>
    </lineage>
</organism>
<evidence type="ECO:0000256" key="6">
    <source>
        <dbReference type="ARBA" id="ARBA00022603"/>
    </source>
</evidence>
<keyword evidence="4" id="KW-0963">Cytoplasm</keyword>
<gene>
    <name evidence="15" type="primary">sun</name>
    <name evidence="15" type="ORF">M595_1280</name>
</gene>
<evidence type="ECO:0000256" key="10">
    <source>
        <dbReference type="ARBA" id="ARBA00030399"/>
    </source>
</evidence>
<dbReference type="SUPFAM" id="SSF53335">
    <property type="entry name" value="S-adenosyl-L-methionine-dependent methyltransferases"/>
    <property type="match status" value="1"/>
</dbReference>
<feature type="binding site" evidence="13">
    <location>
        <position position="292"/>
    </location>
    <ligand>
        <name>S-adenosyl-L-methionine</name>
        <dbReference type="ChEBI" id="CHEBI:59789"/>
    </ligand>
</feature>
<protein>
    <recommendedName>
        <fullName evidence="3">16S rRNA (cytosine(967)-C(5))-methyltransferase</fullName>
        <ecNumber evidence="3">2.1.1.176</ecNumber>
    </recommendedName>
    <alternativeName>
        <fullName evidence="10">16S rRNA m5C967 methyltransferase</fullName>
    </alternativeName>
    <alternativeName>
        <fullName evidence="11">rRNA (cytosine-C(5)-)-methyltransferase RsmB</fullName>
    </alternativeName>
</protein>
<keyword evidence="7 13" id="KW-0808">Transferase</keyword>
<dbReference type="Proteomes" id="UP000017127">
    <property type="component" value="Unassembled WGS sequence"/>
</dbReference>
<dbReference type="PATRIC" id="fig|1348334.3.peg.1250"/>
<dbReference type="Pfam" id="PF01189">
    <property type="entry name" value="Methyltr_RsmB-F"/>
    <property type="match status" value="1"/>
</dbReference>
<dbReference type="InterPro" id="IPR035926">
    <property type="entry name" value="NusB-like_sf"/>
</dbReference>
<evidence type="ECO:0000313" key="16">
    <source>
        <dbReference type="Proteomes" id="UP000017127"/>
    </source>
</evidence>
<dbReference type="GO" id="GO:0008649">
    <property type="term" value="F:rRNA methyltransferase activity"/>
    <property type="evidence" value="ECO:0007669"/>
    <property type="project" value="InterPro"/>
</dbReference>
<evidence type="ECO:0000256" key="2">
    <source>
        <dbReference type="ARBA" id="ARBA00004496"/>
    </source>
</evidence>
<evidence type="ECO:0000256" key="7">
    <source>
        <dbReference type="ARBA" id="ARBA00022679"/>
    </source>
</evidence>
<dbReference type="InterPro" id="IPR023267">
    <property type="entry name" value="RCMT"/>
</dbReference>
<dbReference type="GO" id="GO:0006355">
    <property type="term" value="P:regulation of DNA-templated transcription"/>
    <property type="evidence" value="ECO:0007669"/>
    <property type="project" value="InterPro"/>
</dbReference>
<feature type="binding site" evidence="13">
    <location>
        <begin position="268"/>
        <end position="274"/>
    </location>
    <ligand>
        <name>S-adenosyl-L-methionine</name>
        <dbReference type="ChEBI" id="CHEBI:59789"/>
    </ligand>
</feature>
<dbReference type="Pfam" id="PF01029">
    <property type="entry name" value="NusB"/>
    <property type="match status" value="1"/>
</dbReference>
<dbReference type="Pfam" id="PF22458">
    <property type="entry name" value="RsmF-B_ferredox"/>
    <property type="match status" value="1"/>
</dbReference>
<dbReference type="SUPFAM" id="SSF48013">
    <property type="entry name" value="NusB-like"/>
    <property type="match status" value="1"/>
</dbReference>
<proteinExistence type="inferred from homology"/>
<dbReference type="PANTHER" id="PTHR22807:SF53">
    <property type="entry name" value="RIBOSOMAL RNA SMALL SUBUNIT METHYLTRANSFERASE B-RELATED"/>
    <property type="match status" value="1"/>
</dbReference>
<dbReference type="EMBL" id="AUZM01000008">
    <property type="protein sequence ID" value="ERT08697.1"/>
    <property type="molecule type" value="Genomic_DNA"/>
</dbReference>
<dbReference type="NCBIfam" id="TIGR00563">
    <property type="entry name" value="rsmB"/>
    <property type="match status" value="1"/>
</dbReference>
<evidence type="ECO:0000256" key="9">
    <source>
        <dbReference type="ARBA" id="ARBA00022884"/>
    </source>
</evidence>
<dbReference type="InterPro" id="IPR029063">
    <property type="entry name" value="SAM-dependent_MTases_sf"/>
</dbReference>
<dbReference type="CDD" id="cd02440">
    <property type="entry name" value="AdoMet_MTases"/>
    <property type="match status" value="1"/>
</dbReference>
<dbReference type="PRINTS" id="PR02008">
    <property type="entry name" value="RCMTFAMILY"/>
</dbReference>
<keyword evidence="5" id="KW-0698">rRNA processing</keyword>
<dbReference type="OrthoDB" id="9810297at2"/>
<dbReference type="InterPro" id="IPR004573">
    <property type="entry name" value="rRNA_ssu_MeTfrase_B"/>
</dbReference>
<comment type="catalytic activity">
    <reaction evidence="12">
        <text>cytidine(967) in 16S rRNA + S-adenosyl-L-methionine = 5-methylcytidine(967) in 16S rRNA + S-adenosyl-L-homocysteine + H(+)</text>
        <dbReference type="Rhea" id="RHEA:42748"/>
        <dbReference type="Rhea" id="RHEA-COMP:10219"/>
        <dbReference type="Rhea" id="RHEA-COMP:10220"/>
        <dbReference type="ChEBI" id="CHEBI:15378"/>
        <dbReference type="ChEBI" id="CHEBI:57856"/>
        <dbReference type="ChEBI" id="CHEBI:59789"/>
        <dbReference type="ChEBI" id="CHEBI:74483"/>
        <dbReference type="ChEBI" id="CHEBI:82748"/>
        <dbReference type="EC" id="2.1.1.176"/>
    </reaction>
</comment>
<feature type="domain" description="SAM-dependent MTase RsmB/NOP-type" evidence="14">
    <location>
        <begin position="177"/>
        <end position="449"/>
    </location>
</feature>
<dbReference type="FunFam" id="3.40.50.150:FF:000257">
    <property type="entry name" value="16S rRNA methyltransferase"/>
    <property type="match status" value="1"/>
</dbReference>
<dbReference type="GO" id="GO:0003723">
    <property type="term" value="F:RNA binding"/>
    <property type="evidence" value="ECO:0007669"/>
    <property type="project" value="UniProtKB-UniRule"/>
</dbReference>
<comment type="similarity">
    <text evidence="13">Belongs to the class I-like SAM-binding methyltransferase superfamily. RsmB/NOP family.</text>
</comment>
<evidence type="ECO:0000256" key="4">
    <source>
        <dbReference type="ARBA" id="ARBA00022490"/>
    </source>
</evidence>
<dbReference type="InterPro" id="IPR054728">
    <property type="entry name" value="RsmB-like_ferredoxin"/>
</dbReference>
<keyword evidence="6 13" id="KW-0489">Methyltransferase</keyword>
<feature type="binding site" evidence="13">
    <location>
        <position position="336"/>
    </location>
    <ligand>
        <name>S-adenosyl-L-methionine</name>
        <dbReference type="ChEBI" id="CHEBI:59789"/>
    </ligand>
</feature>
<dbReference type="InterPro" id="IPR001678">
    <property type="entry name" value="MeTrfase_RsmB-F_NOP2_dom"/>
</dbReference>
<evidence type="ECO:0000256" key="11">
    <source>
        <dbReference type="ARBA" id="ARBA00031088"/>
    </source>
</evidence>
<evidence type="ECO:0000256" key="3">
    <source>
        <dbReference type="ARBA" id="ARBA00012140"/>
    </source>
</evidence>
<sequence>MNDNPRQLAFIILREVERRGVYADIALDENLRKADLSKVNRRLTTELVYGCVRRRRSLDALIDQFAQKKSHQQPPDLRIILHLGFYQLYYLSQIPASAAVNTSVELAKTNGLSGLSGFVNGIMREYLRQQEKQIQNHPILRLEDENLIQTLGTLYSFPDWILEYWLNKLGLEETEKLCQWFNQSPTIDLRINALKTSRDTVETELKLAGINVTPIPHLPQALRLSGSIGEIQNLPGYRQGWWSIQDSSAQWVSHILNPQPGEIIIDACAAPGGKTTHIAELMQDTGTILAFDRAKSRLKKVQQNQERLQLKSITTQVADIRELSEYNSCADRVLLDAPCSGLGTLHRRADARWRHTEQNVQELSELQAELLEKTATWVKPGGYLVYATCTIHPLENETIIQSFLSHNSNWEINSPTIPLQDVITSEGYLKVWPHRQNMDGFFIVRLQRISS</sequence>
<reference evidence="15 16" key="1">
    <citation type="journal article" date="2013" name="Front. Microbiol.">
        <title>Comparative genomic analyses of the cyanobacterium, Lyngbya aestuarii BL J, a powerful hydrogen producer.</title>
        <authorList>
            <person name="Kothari A."/>
            <person name="Vaughn M."/>
            <person name="Garcia-Pichel F."/>
        </authorList>
    </citation>
    <scope>NUCLEOTIDE SEQUENCE [LARGE SCALE GENOMIC DNA]</scope>
    <source>
        <strain evidence="15 16">BL J</strain>
    </source>
</reference>
<evidence type="ECO:0000256" key="8">
    <source>
        <dbReference type="ARBA" id="ARBA00022691"/>
    </source>
</evidence>
<dbReference type="Gene3D" id="1.10.940.10">
    <property type="entry name" value="NusB-like"/>
    <property type="match status" value="1"/>
</dbReference>
<comment type="caution">
    <text evidence="15">The sequence shown here is derived from an EMBL/GenBank/DDBJ whole genome shotgun (WGS) entry which is preliminary data.</text>
</comment>
<dbReference type="Gene3D" id="3.30.70.1170">
    <property type="entry name" value="Sun protein, domain 3"/>
    <property type="match status" value="1"/>
</dbReference>
<evidence type="ECO:0000256" key="13">
    <source>
        <dbReference type="PROSITE-ProRule" id="PRU01023"/>
    </source>
</evidence>
<dbReference type="PANTHER" id="PTHR22807">
    <property type="entry name" value="NOP2 YEAST -RELATED NOL1/NOP2/FMU SUN DOMAIN-CONTAINING"/>
    <property type="match status" value="1"/>
</dbReference>
<dbReference type="InterPro" id="IPR049560">
    <property type="entry name" value="MeTrfase_RsmB-F_NOP2_cat"/>
</dbReference>
<dbReference type="AlphaFoldDB" id="U7QN38"/>
<dbReference type="RefSeq" id="WP_023065043.1">
    <property type="nucleotide sequence ID" value="NZ_AUZM01000008.1"/>
</dbReference>
<comment type="function">
    <text evidence="1">Specifically methylates the cytosine at position 967 (m5C967) of 16S rRNA.</text>
</comment>
<evidence type="ECO:0000256" key="5">
    <source>
        <dbReference type="ARBA" id="ARBA00022552"/>
    </source>
</evidence>
<keyword evidence="8 13" id="KW-0949">S-adenosyl-L-methionine</keyword>
<feature type="active site" description="Nucleophile" evidence="13">
    <location>
        <position position="389"/>
    </location>
</feature>
<evidence type="ECO:0000256" key="1">
    <source>
        <dbReference type="ARBA" id="ARBA00002724"/>
    </source>
</evidence>
<comment type="subcellular location">
    <subcellularLocation>
        <location evidence="2">Cytoplasm</location>
    </subcellularLocation>
</comment>
<keyword evidence="16" id="KW-1185">Reference proteome</keyword>
<accession>U7QN38</accession>
<name>U7QN38_9CYAN</name>
<dbReference type="NCBIfam" id="NF011493">
    <property type="entry name" value="PRK14901.1"/>
    <property type="match status" value="1"/>
</dbReference>
<dbReference type="InterPro" id="IPR006027">
    <property type="entry name" value="NusB_RsmB_TIM44"/>
</dbReference>
<dbReference type="Gene3D" id="3.40.50.150">
    <property type="entry name" value="Vaccinia Virus protein VP39"/>
    <property type="match status" value="1"/>
</dbReference>
<dbReference type="PROSITE" id="PS51686">
    <property type="entry name" value="SAM_MT_RSMB_NOP"/>
    <property type="match status" value="1"/>
</dbReference>
<evidence type="ECO:0000259" key="14">
    <source>
        <dbReference type="PROSITE" id="PS51686"/>
    </source>
</evidence>
<dbReference type="EC" id="2.1.1.176" evidence="3"/>
<keyword evidence="9 13" id="KW-0694">RNA-binding</keyword>
<evidence type="ECO:0000256" key="12">
    <source>
        <dbReference type="ARBA" id="ARBA00047283"/>
    </source>
</evidence>